<feature type="domain" description="Right handed beta helix" evidence="1">
    <location>
        <begin position="1129"/>
        <end position="1305"/>
    </location>
</feature>
<dbReference type="InterPro" id="IPR039448">
    <property type="entry name" value="Beta_helix"/>
</dbReference>
<dbReference type="SMART" id="SM00710">
    <property type="entry name" value="PbH1"/>
    <property type="match status" value="31"/>
</dbReference>
<dbReference type="EMBL" id="MZGS01000017">
    <property type="protein sequence ID" value="PWB87754.1"/>
    <property type="molecule type" value="Genomic_DNA"/>
</dbReference>
<dbReference type="PANTHER" id="PTHR11319:SF35">
    <property type="entry name" value="OUTER MEMBRANE PROTEIN PMPC-RELATED"/>
    <property type="match status" value="1"/>
</dbReference>
<dbReference type="InterPro" id="IPR006626">
    <property type="entry name" value="PbH1"/>
</dbReference>
<protein>
    <recommendedName>
        <fullName evidence="1">Right handed beta helix domain-containing protein</fullName>
    </recommendedName>
</protein>
<dbReference type="RefSeq" id="WP_116591693.1">
    <property type="nucleotide sequence ID" value="NZ_MZGS01000017.1"/>
</dbReference>
<organism evidence="2 3">
    <name type="scientific">Methanobrevibacter thaueri</name>
    <dbReference type="NCBI Taxonomy" id="190975"/>
    <lineage>
        <taxon>Archaea</taxon>
        <taxon>Methanobacteriati</taxon>
        <taxon>Methanobacteriota</taxon>
        <taxon>Methanomada group</taxon>
        <taxon>Methanobacteria</taxon>
        <taxon>Methanobacteriales</taxon>
        <taxon>Methanobacteriaceae</taxon>
        <taxon>Methanobrevibacter</taxon>
    </lineage>
</organism>
<dbReference type="Proteomes" id="UP000251717">
    <property type="component" value="Unassembled WGS sequence"/>
</dbReference>
<evidence type="ECO:0000313" key="2">
    <source>
        <dbReference type="EMBL" id="PWB87754.1"/>
    </source>
</evidence>
<comment type="caution">
    <text evidence="2">The sequence shown here is derived from an EMBL/GenBank/DDBJ whole genome shotgun (WGS) entry which is preliminary data.</text>
</comment>
<dbReference type="SUPFAM" id="SSF51126">
    <property type="entry name" value="Pectin lyase-like"/>
    <property type="match status" value="6"/>
</dbReference>
<dbReference type="InterPro" id="IPR011050">
    <property type="entry name" value="Pectin_lyase_fold/virulence"/>
</dbReference>
<evidence type="ECO:0000313" key="3">
    <source>
        <dbReference type="Proteomes" id="UP000251717"/>
    </source>
</evidence>
<dbReference type="Gene3D" id="2.160.20.10">
    <property type="entry name" value="Single-stranded right-handed beta-helix, Pectin lyase-like"/>
    <property type="match status" value="6"/>
</dbReference>
<accession>A0A315XPF9</accession>
<feature type="domain" description="Right handed beta helix" evidence="1">
    <location>
        <begin position="2094"/>
        <end position="2237"/>
    </location>
</feature>
<keyword evidence="3" id="KW-1185">Reference proteome</keyword>
<dbReference type="InterPro" id="IPR012334">
    <property type="entry name" value="Pectin_lyas_fold"/>
</dbReference>
<evidence type="ECO:0000259" key="1">
    <source>
        <dbReference type="Pfam" id="PF13229"/>
    </source>
</evidence>
<dbReference type="PANTHER" id="PTHR11319">
    <property type="entry name" value="G PROTEIN-COUPLED RECEPTOR-RELATED"/>
    <property type="match status" value="1"/>
</dbReference>
<reference evidence="2 3" key="1">
    <citation type="submission" date="2017-03" db="EMBL/GenBank/DDBJ databases">
        <title>Genome sequence of Methanobrevibacter thaueri.</title>
        <authorList>
            <person name="Poehlein A."/>
            <person name="Seedorf H."/>
            <person name="Daniel R."/>
        </authorList>
    </citation>
    <scope>NUCLEOTIDE SEQUENCE [LARGE SCALE GENOMIC DNA]</scope>
    <source>
        <strain evidence="2 3">DSM 11995</strain>
    </source>
</reference>
<name>A0A315XPF9_9EURY</name>
<gene>
    <name evidence="2" type="ORF">MBBTH_07230</name>
</gene>
<feature type="domain" description="Right handed beta helix" evidence="1">
    <location>
        <begin position="1561"/>
        <end position="1703"/>
    </location>
</feature>
<dbReference type="Pfam" id="PF13229">
    <property type="entry name" value="Beta_helix"/>
    <property type="match status" value="3"/>
</dbReference>
<dbReference type="OrthoDB" id="78087at2157"/>
<proteinExistence type="predicted"/>
<sequence>MKINKNILICALLLLIMLCVIGSASAEDTSIDKNLTTSDTDEIAIEEGYSQDGLEVSDSEEKLSAEHTVNSYSELTTAITNAADGDTIILNDGTYEFPSSAGTITLTKSLTFKGESKNGVSIVSAGTYSIFSVTDNGISLNIQNLNFNGVSTSGSGIVAIGGTGNLDIKDCSFENCQAKAGAVRFFGSGNCTINGLVIKDHQLSYSSATNYAVALTLTGAGTYTLDNVLIDNANYTWTSSSTRGVIYISNQNAKAIINNLTIMNCGGNMYGIINNAGTTTITNSKITRNTIPGATGNAIIRNSNKLTINQTIISENIASNPNGGYIIQDAGSSSVKTVLELNYNNIYGNNATNIYVTTNDQYVESVNADYNYWGSNYDNSDELKTATNIEQSTWANMEGDNFVDQDGQPLAKEIPTLNDGGDEPEVEYDLYVDCYAADGGDGSKLNPFNSISAAVTAADDGNSIFIRNGMYTIDSKIDLGSKSLSFIGESNEGVIIKSAVNTAVFEAISTGVSLKLENLVFKDSSTSSMGIINFGNYETNAKLEVINCTFDNCNAKFGMIHVKTLGDATISDVKIYNSNCTVSKGANAIYVQYATNNLDINGVVIDNCNYVSTGGYSYGVIYMNAAVSNAIIDNVSITNCKGNIYGIINAKGNTVVRNSKIMNNQLSASTNDIFRSNNPGTLTIEQNIIINNTCGRIFYSNQPSSSTTNTVLNANYNNIANNTYSTIYSGSTGCEIDFEYNYWGSNIAPTDPSVTHYAIMDSQGHFTDESGNELAKEIPVPSEEGGDEPAVLDIIYVSDSGSDDNDGSMSAPVKNIAKAVELAQKGKIVILAGNYTLTETLSIDKDLDIEGRGAVLIKGSSQIISTSKALNLTNIKFDSTADVTGSIISTNGDLNIDSCAFYADTQSGSAIYVDGGNANIANSILINPTGYALTVSNAPATIVANNNWWGKNDAANTNTDVDSWIVMDAGIDLAKINAGDEVTITVTFTKTNEGSDYAGTLPEFNVKVTANELNENLSVKNNQASVKYTVNADDEATITSGSENVLVPLKLYDPPEIIYVDGQNGDDTNEGDETHPVKSISKAIELAKKGKIIILEGTYTIDNTLTVNDNLDITGQGDVIIDGNSKRILNNNADLNITNIQFTNGFDSSAVIVNNGNLTLANTQFYSNVNLNGYGASVVRNNKKLTVTDSKFYENKERYGNIYNNAGELLISNSEFFNNDVTTVTTVPNGLAVYSEGGNAVIENSKFYNNKGNFSVIYFMSKDSLSSSVVNNLTVDNCTFDNNELVRYGAIYSQKANTTIRDSTFTDNIVRKGSTSDADGGAIYVYGQKVTVEKSVFINNKADRGNDIYVYAGELEISNSVLINENRYSIVNASSATVTANDNWWGANTPNVPFAVERWVVMTVSSNDTEIETGDTVEIVASFDKTNDGNDYAGELPEVLNVTFKSTSGNLNEVKTIKNKKAEVTYTVDTADKQITVSSDDANETLKISRILDIVYVSVDGDDDNDGDRDAPVKSIAKALELAVKGQIVILPGTYKTGYLGIIDEDLNITGEGKVIIDADNNNRVLYIYNTSNVVLKNLIFTNGYTAEALDESGALIGSAGNLTINNCTFANSRSEKNGGAIYNAGNLIVINCTFENNTADECGGAIFTQKSGNGIIPSLTVDNSVFRNNSAKGKSNYGGGAIYIQQAADGVSIINSLFEDNKCIDYGGGAVEIAQTNVALIDNCTFRSNSANGEDYKTKSNYGGGAISFKGFYSDTRETLTVTNSLFLDNTANEYGGGAVFAMYSTVNLQNSVLINNGDDNGIYVYSRDADIAPAKVNANDNWWGSNDDPKQFINRGTISRWAILTVSNASEIRAGETVTLTVSINNYTTGSSNGSLSNPIKVERPVTIYTNLGNIEGTLINGEFTTDYTVPAGLKIISATVDSETQILYVVTTQTNVEISNITGLMGDRLNYVIAVSTNDGSIVNTGNVELYFGDDLIATIPVYNGQAEDTILINKQTGIYTITAKYIDPTEEFANNEATATLNVTGIDNVVTSETFAKFFDSEGKMLDDLPFDELYFEGTFENMGVITIGKPIKLTGRNAQFKDTVFKIDANDVVLNNVSIELSQRFDKTDGAAIYIGGNNVVVSNSNITYNAPDNVQSYAIEVDVAKNVKIINNNINYTAKSDGTVKTIAINALDSDNLVVENNVLNANVPSVDLDYSAYPIVGYKSQGVHIEKSNNVSFDKNDITVNYGNAAGYADTIYAVHFEDSNNSRVTNNGIELNGHNYAYGLVTNYCENITISGNDIKSNSDDHYAAGLQVGGKSTASVDNNNISAKSNEVVYPVYLDDWQMGGEVNLTNNNIKGESDTVYGVYVEEDKVLISGNTIETVGNHVYGVVTHQTDAVIDGNDINATGRDVGDIVSPQSGVNENTTGIIVSEGKAEITNNNVVTTGKSTIAAINTNATIKNNGLTANGTTADDSISSVNSTVVTSGNTAAKDKDAPTTPVVKITGKNNAKVDYGFTYSVRVTEDGKSVGAGKVVTLKIAGKTLKAKTDKNGYAKFTLAVKPKAYTVTVTYNKVSQKYKVTVKNVIKAKNLKVKKSAKKLKVKVTLKTSAKKPIKGKKVVLKIKGKKYKAKTNKKGVATFKVKKNLLKKLKAGKKYKYQVTYGKDTVKKTLKVKK</sequence>